<evidence type="ECO:0008006" key="4">
    <source>
        <dbReference type="Google" id="ProtNLM"/>
    </source>
</evidence>
<organism evidence="2 3">
    <name type="scientific">Paramecium sonneborni</name>
    <dbReference type="NCBI Taxonomy" id="65129"/>
    <lineage>
        <taxon>Eukaryota</taxon>
        <taxon>Sar</taxon>
        <taxon>Alveolata</taxon>
        <taxon>Ciliophora</taxon>
        <taxon>Intramacronucleata</taxon>
        <taxon>Oligohymenophorea</taxon>
        <taxon>Peniculida</taxon>
        <taxon>Parameciidae</taxon>
        <taxon>Paramecium</taxon>
    </lineage>
</organism>
<reference evidence="2" key="1">
    <citation type="submission" date="2021-01" db="EMBL/GenBank/DDBJ databases">
        <authorList>
            <consortium name="Genoscope - CEA"/>
            <person name="William W."/>
        </authorList>
    </citation>
    <scope>NUCLEOTIDE SEQUENCE</scope>
</reference>
<evidence type="ECO:0000313" key="2">
    <source>
        <dbReference type="EMBL" id="CAD8130085.1"/>
    </source>
</evidence>
<keyword evidence="1" id="KW-0472">Membrane</keyword>
<gene>
    <name evidence="2" type="ORF">PSON_ATCC_30995.1.T2610015</name>
</gene>
<evidence type="ECO:0000256" key="1">
    <source>
        <dbReference type="SAM" id="Phobius"/>
    </source>
</evidence>
<name>A0A8S1RSS3_9CILI</name>
<protein>
    <recommendedName>
        <fullName evidence="4">Transmembrane protein</fullName>
    </recommendedName>
</protein>
<comment type="caution">
    <text evidence="2">The sequence shown here is derived from an EMBL/GenBank/DDBJ whole genome shotgun (WGS) entry which is preliminary data.</text>
</comment>
<proteinExistence type="predicted"/>
<keyword evidence="1" id="KW-0812">Transmembrane</keyword>
<dbReference type="Proteomes" id="UP000692954">
    <property type="component" value="Unassembled WGS sequence"/>
</dbReference>
<dbReference type="EMBL" id="CAJJDN010000261">
    <property type="protein sequence ID" value="CAD8130085.1"/>
    <property type="molecule type" value="Genomic_DNA"/>
</dbReference>
<accession>A0A8S1RSS3</accession>
<feature type="transmembrane region" description="Helical" evidence="1">
    <location>
        <begin position="211"/>
        <end position="228"/>
    </location>
</feature>
<keyword evidence="3" id="KW-1185">Reference proteome</keyword>
<dbReference type="AlphaFoldDB" id="A0A8S1RSS3"/>
<evidence type="ECO:0000313" key="3">
    <source>
        <dbReference type="Proteomes" id="UP000692954"/>
    </source>
</evidence>
<sequence>MIPVVFRQSFLEINNEYFYLVVLIKQLDFGKDRINFSFNKQSLTIQMKYYHQVQITLKANLLHVQRVNQYLQWKNLVLIKNGVLYKKIQLDQYGLRLHLINDQLFILQPYLQEKILTLIQIQIYYALSCDLCYDRQSFPIQNNQLKQFIVKKNGKSINVMMMKDNGGIGIEQLIEFRSCGNYGQLSKDGNYLLLGIVVQDKFKYIYAKRNGQFLVIYILIQIFLFNFHQF</sequence>
<keyword evidence="1" id="KW-1133">Transmembrane helix</keyword>